<dbReference type="OrthoDB" id="142105at2157"/>
<gene>
    <name evidence="3" type="ORF">C464_11353</name>
</gene>
<reference evidence="3 4" key="1">
    <citation type="journal article" date="2014" name="PLoS Genet.">
        <title>Phylogenetically driven sequencing of extremely halophilic archaea reveals strategies for static and dynamic osmo-response.</title>
        <authorList>
            <person name="Becker E.A."/>
            <person name="Seitzer P.M."/>
            <person name="Tritt A."/>
            <person name="Larsen D."/>
            <person name="Krusor M."/>
            <person name="Yao A.I."/>
            <person name="Wu D."/>
            <person name="Madern D."/>
            <person name="Eisen J.A."/>
            <person name="Darling A.E."/>
            <person name="Facciotti M.T."/>
        </authorList>
    </citation>
    <scope>NUCLEOTIDE SEQUENCE [LARGE SCALE GENOMIC DNA]</scope>
    <source>
        <strain evidence="3 4">DSM 10284</strain>
    </source>
</reference>
<dbReference type="EMBL" id="AOJL01000044">
    <property type="protein sequence ID" value="ELZ46194.1"/>
    <property type="molecule type" value="Genomic_DNA"/>
</dbReference>
<evidence type="ECO:0000256" key="1">
    <source>
        <dbReference type="SAM" id="Phobius"/>
    </source>
</evidence>
<sequence length="250" mass="26793">MNGRDDRGVSTVVATVLMVGIAVILSASIGIVALDLGGTLTEPQEPRAFTDATVTLGPEHRSWSGWNDGVTDAPRGDVDVVRLAYAAGPTFEGDEVGSILVRWEGSDGEGGQVRFLNPNRFSDDTEQREHPGEVAGEFCTADFAAGEALTIRMAHNRYQDGGQTDPPSADGPFRYVESNQNDVSRSGDEPFFRVENRYPVEFSGDRPMEPGDSVEIRFLGTEDELSITRVTAVATAATGDPAERSKPGCP</sequence>
<feature type="domain" description="Archaeal Type IV pilin N-terminal" evidence="2">
    <location>
        <begin position="7"/>
        <end position="50"/>
    </location>
</feature>
<keyword evidence="1" id="KW-1133">Transmembrane helix</keyword>
<proteinExistence type="predicted"/>
<protein>
    <recommendedName>
        <fullName evidence="2">Archaeal Type IV pilin N-terminal domain-containing protein</fullName>
    </recommendedName>
</protein>
<dbReference type="Proteomes" id="UP000011509">
    <property type="component" value="Unassembled WGS sequence"/>
</dbReference>
<comment type="caution">
    <text evidence="3">The sequence shown here is derived from an EMBL/GenBank/DDBJ whole genome shotgun (WGS) entry which is preliminary data.</text>
</comment>
<accession>M0EIE9</accession>
<dbReference type="Pfam" id="PF07790">
    <property type="entry name" value="Pilin_N"/>
    <property type="match status" value="1"/>
</dbReference>
<dbReference type="NCBIfam" id="TIGR02537">
    <property type="entry name" value="arch_flag_Nterm"/>
    <property type="match status" value="1"/>
</dbReference>
<keyword evidence="1" id="KW-0812">Transmembrane</keyword>
<dbReference type="PATRIC" id="fig|1227466.3.peg.2274"/>
<dbReference type="RefSeq" id="WP_006113792.1">
    <property type="nucleotide sequence ID" value="NZ_AOJL01000044.1"/>
</dbReference>
<keyword evidence="1" id="KW-0472">Membrane</keyword>
<evidence type="ECO:0000259" key="2">
    <source>
        <dbReference type="Pfam" id="PF07790"/>
    </source>
</evidence>
<dbReference type="STRING" id="1227466.C464_11353"/>
<evidence type="ECO:0000313" key="4">
    <source>
        <dbReference type="Proteomes" id="UP000011509"/>
    </source>
</evidence>
<dbReference type="AlphaFoldDB" id="M0EIE9"/>
<name>M0EIE9_9EURY</name>
<organism evidence="3 4">
    <name type="scientific">Halorubrum coriense DSM 10284</name>
    <dbReference type="NCBI Taxonomy" id="1227466"/>
    <lineage>
        <taxon>Archaea</taxon>
        <taxon>Methanobacteriati</taxon>
        <taxon>Methanobacteriota</taxon>
        <taxon>Stenosarchaea group</taxon>
        <taxon>Halobacteria</taxon>
        <taxon>Halobacteriales</taxon>
        <taxon>Haloferacaceae</taxon>
        <taxon>Halorubrum</taxon>
    </lineage>
</organism>
<evidence type="ECO:0000313" key="3">
    <source>
        <dbReference type="EMBL" id="ELZ46194.1"/>
    </source>
</evidence>
<keyword evidence="4" id="KW-1185">Reference proteome</keyword>
<feature type="transmembrane region" description="Helical" evidence="1">
    <location>
        <begin position="12"/>
        <end position="34"/>
    </location>
</feature>
<dbReference type="InterPro" id="IPR012859">
    <property type="entry name" value="Pilin_N_archaeal"/>
</dbReference>
<dbReference type="InterPro" id="IPR013373">
    <property type="entry name" value="Flagellin/pilin_N_arc"/>
</dbReference>